<dbReference type="InterPro" id="IPR040350">
    <property type="entry name" value="TMEM272"/>
</dbReference>
<feature type="transmembrane region" description="Helical" evidence="1">
    <location>
        <begin position="47"/>
        <end position="69"/>
    </location>
</feature>
<feature type="transmembrane region" description="Helical" evidence="1">
    <location>
        <begin position="89"/>
        <end position="115"/>
    </location>
</feature>
<evidence type="ECO:0000256" key="1">
    <source>
        <dbReference type="SAM" id="Phobius"/>
    </source>
</evidence>
<dbReference type="AlphaFoldDB" id="A0AAV2IMV1"/>
<sequence length="119" mass="13549">MGYRYLNECPLQYMVPVYLLVAGSSGMALTFFKTLDALTTRWCDLSLYAATLLSCFTSVWFLVGNYVAYGTPKGLSSNPTDRGYCNPVVYWFTLAYVTMVWIVWFVAAFLFLYVARCCD</sequence>
<reference evidence="2 3" key="1">
    <citation type="submission" date="2024-04" db="EMBL/GenBank/DDBJ databases">
        <authorList>
            <consortium name="Genoscope - CEA"/>
            <person name="William W."/>
        </authorList>
    </citation>
    <scope>NUCLEOTIDE SEQUENCE [LARGE SCALE GENOMIC DNA]</scope>
</reference>
<comment type="caution">
    <text evidence="2">The sequence shown here is derived from an EMBL/GenBank/DDBJ whole genome shotgun (WGS) entry which is preliminary data.</text>
</comment>
<dbReference type="EMBL" id="CAXITT010000830">
    <property type="protein sequence ID" value="CAL1546564.1"/>
    <property type="molecule type" value="Genomic_DNA"/>
</dbReference>
<gene>
    <name evidence="2" type="ORF">GSLYS_00019941001</name>
</gene>
<evidence type="ECO:0000313" key="3">
    <source>
        <dbReference type="Proteomes" id="UP001497497"/>
    </source>
</evidence>
<evidence type="ECO:0000313" key="2">
    <source>
        <dbReference type="EMBL" id="CAL1546564.1"/>
    </source>
</evidence>
<accession>A0AAV2IMV1</accession>
<dbReference type="PANTHER" id="PTHR33444:SF7">
    <property type="entry name" value="TRANSMEMBRANE PROTEIN 272"/>
    <property type="match status" value="1"/>
</dbReference>
<keyword evidence="1" id="KW-1133">Transmembrane helix</keyword>
<dbReference type="Proteomes" id="UP001497497">
    <property type="component" value="Unassembled WGS sequence"/>
</dbReference>
<feature type="transmembrane region" description="Helical" evidence="1">
    <location>
        <begin position="15"/>
        <end position="35"/>
    </location>
</feature>
<keyword evidence="3" id="KW-1185">Reference proteome</keyword>
<keyword evidence="1" id="KW-0812">Transmembrane</keyword>
<dbReference type="PANTHER" id="PTHR33444">
    <property type="entry name" value="SI:DKEY-19B23.12-RELATED"/>
    <property type="match status" value="1"/>
</dbReference>
<name>A0AAV2IMV1_LYMST</name>
<protein>
    <submittedName>
        <fullName evidence="2">Uncharacterized protein</fullName>
    </submittedName>
</protein>
<proteinExistence type="predicted"/>
<keyword evidence="1" id="KW-0472">Membrane</keyword>
<organism evidence="2 3">
    <name type="scientific">Lymnaea stagnalis</name>
    <name type="common">Great pond snail</name>
    <name type="synonym">Helix stagnalis</name>
    <dbReference type="NCBI Taxonomy" id="6523"/>
    <lineage>
        <taxon>Eukaryota</taxon>
        <taxon>Metazoa</taxon>
        <taxon>Spiralia</taxon>
        <taxon>Lophotrochozoa</taxon>
        <taxon>Mollusca</taxon>
        <taxon>Gastropoda</taxon>
        <taxon>Heterobranchia</taxon>
        <taxon>Euthyneura</taxon>
        <taxon>Panpulmonata</taxon>
        <taxon>Hygrophila</taxon>
        <taxon>Lymnaeoidea</taxon>
        <taxon>Lymnaeidae</taxon>
        <taxon>Lymnaea</taxon>
    </lineage>
</organism>